<keyword evidence="5" id="KW-1185">Reference proteome</keyword>
<feature type="region of interest" description="Disordered" evidence="2">
    <location>
        <begin position="167"/>
        <end position="441"/>
    </location>
</feature>
<feature type="compositionally biased region" description="Basic and acidic residues" evidence="2">
    <location>
        <begin position="357"/>
        <end position="367"/>
    </location>
</feature>
<dbReference type="GO" id="GO:0005634">
    <property type="term" value="C:nucleus"/>
    <property type="evidence" value="ECO:0007669"/>
    <property type="project" value="TreeGrafter"/>
</dbReference>
<reference evidence="4" key="1">
    <citation type="journal article" date="2023" name="IMA Fungus">
        <title>Comparative genomic study of the Penicillium genus elucidates a diverse pangenome and 15 lateral gene transfer events.</title>
        <authorList>
            <person name="Petersen C."/>
            <person name="Sorensen T."/>
            <person name="Nielsen M.R."/>
            <person name="Sondergaard T.E."/>
            <person name="Sorensen J.L."/>
            <person name="Fitzpatrick D.A."/>
            <person name="Frisvad J.C."/>
            <person name="Nielsen K.L."/>
        </authorList>
    </citation>
    <scope>NUCLEOTIDE SEQUENCE</scope>
    <source>
        <strain evidence="4">IBT 17514</strain>
    </source>
</reference>
<evidence type="ECO:0000313" key="5">
    <source>
        <dbReference type="Proteomes" id="UP001215712"/>
    </source>
</evidence>
<proteinExistence type="predicted"/>
<dbReference type="GO" id="GO:0030686">
    <property type="term" value="C:90S preribosome"/>
    <property type="evidence" value="ECO:0007669"/>
    <property type="project" value="TreeGrafter"/>
</dbReference>
<dbReference type="Pfam" id="PF09073">
    <property type="entry name" value="BUD22"/>
    <property type="match status" value="1"/>
</dbReference>
<dbReference type="InterPro" id="IPR015158">
    <property type="entry name" value="Bud22_dom"/>
</dbReference>
<feature type="compositionally biased region" description="Acidic residues" evidence="2">
    <location>
        <begin position="233"/>
        <end position="246"/>
    </location>
</feature>
<evidence type="ECO:0000313" key="4">
    <source>
        <dbReference type="EMBL" id="KAJ5727389.1"/>
    </source>
</evidence>
<evidence type="ECO:0000256" key="1">
    <source>
        <dbReference type="ARBA" id="ARBA00023054"/>
    </source>
</evidence>
<evidence type="ECO:0000256" key="2">
    <source>
        <dbReference type="SAM" id="MobiDB-lite"/>
    </source>
</evidence>
<feature type="compositionally biased region" description="Basic and acidic residues" evidence="2">
    <location>
        <begin position="408"/>
        <end position="422"/>
    </location>
</feature>
<name>A0AAD6HM74_9EURO</name>
<feature type="compositionally biased region" description="Acidic residues" evidence="2">
    <location>
        <begin position="200"/>
        <end position="223"/>
    </location>
</feature>
<feature type="compositionally biased region" description="Basic and acidic residues" evidence="2">
    <location>
        <begin position="167"/>
        <end position="193"/>
    </location>
</feature>
<sequence>MPKRKLSEFTGPQRTGNAKNRKLSMKAVRLTNKFDLSVQILIKGLKTARGFERQKLSRREKAARTPYDSVTLGRLGEEVDALKKLDYQVTAERYLFKQLSKTKRIAESPIFKEFQEEKNVSIEGPKSTAESNILARLFKSTPVKNVLPTMLAEIRTLLGIEDIPAGKQDKTSAKKDGSKKEKAEKPVRQKKEVSVSGSESEGEEVQGEEMDVSGDESGDEDFSQFDSRLAPDSDAEESDDEDDEENDGRAFDDVSDSVSSLPSPEFSGEESESSPPPKKTKASKASSAPAQSTTFLPSLMMGGYWSGSESEATDVEETVAPPKRKNRMGQQARRALWEKKYGDKANHVQAEQLSQKYNRDNGWDTKRGATGGPGRDKRGARGGDSGRPLNRAERRRAGIPSTGQHKQPPKDEGPLHPSWEAKKKLKEQATATFSGKKVTFD</sequence>
<protein>
    <recommendedName>
        <fullName evidence="3">Bud22 domain-containing protein</fullName>
    </recommendedName>
</protein>
<dbReference type="Proteomes" id="UP001215712">
    <property type="component" value="Unassembled WGS sequence"/>
</dbReference>
<comment type="caution">
    <text evidence="4">The sequence shown here is derived from an EMBL/GenBank/DDBJ whole genome shotgun (WGS) entry which is preliminary data.</text>
</comment>
<keyword evidence="1" id="KW-0175">Coiled coil</keyword>
<dbReference type="EMBL" id="JAQJAN010000006">
    <property type="protein sequence ID" value="KAJ5727389.1"/>
    <property type="molecule type" value="Genomic_DNA"/>
</dbReference>
<dbReference type="PANTHER" id="PTHR23325">
    <property type="entry name" value="SERUM RESPONSE FACTOR-BINDING"/>
    <property type="match status" value="1"/>
</dbReference>
<dbReference type="GO" id="GO:0030490">
    <property type="term" value="P:maturation of SSU-rRNA"/>
    <property type="evidence" value="ECO:0007669"/>
    <property type="project" value="TreeGrafter"/>
</dbReference>
<feature type="compositionally biased region" description="Basic and acidic residues" evidence="2">
    <location>
        <begin position="335"/>
        <end position="346"/>
    </location>
</feature>
<feature type="domain" description="Bud22" evidence="3">
    <location>
        <begin position="39"/>
        <end position="441"/>
    </location>
</feature>
<feature type="compositionally biased region" description="Low complexity" evidence="2">
    <location>
        <begin position="256"/>
        <end position="266"/>
    </location>
</feature>
<dbReference type="AlphaFoldDB" id="A0AAD6HM74"/>
<feature type="compositionally biased region" description="Low complexity" evidence="2">
    <location>
        <begin position="283"/>
        <end position="292"/>
    </location>
</feature>
<gene>
    <name evidence="4" type="ORF">N7493_005209</name>
</gene>
<reference evidence="4" key="2">
    <citation type="submission" date="2023-01" db="EMBL/GenBank/DDBJ databases">
        <authorList>
            <person name="Petersen C."/>
        </authorList>
    </citation>
    <scope>NUCLEOTIDE SEQUENCE</scope>
    <source>
        <strain evidence="4">IBT 17514</strain>
    </source>
</reference>
<dbReference type="PANTHER" id="PTHR23325:SF1">
    <property type="entry name" value="SERUM RESPONSE FACTOR-BINDING PROTEIN 1"/>
    <property type="match status" value="1"/>
</dbReference>
<feature type="region of interest" description="Disordered" evidence="2">
    <location>
        <begin position="1"/>
        <end position="20"/>
    </location>
</feature>
<accession>A0AAD6HM74</accession>
<organism evidence="4 5">
    <name type="scientific">Penicillium malachiteum</name>
    <dbReference type="NCBI Taxonomy" id="1324776"/>
    <lineage>
        <taxon>Eukaryota</taxon>
        <taxon>Fungi</taxon>
        <taxon>Dikarya</taxon>
        <taxon>Ascomycota</taxon>
        <taxon>Pezizomycotina</taxon>
        <taxon>Eurotiomycetes</taxon>
        <taxon>Eurotiomycetidae</taxon>
        <taxon>Eurotiales</taxon>
        <taxon>Aspergillaceae</taxon>
        <taxon>Penicillium</taxon>
    </lineage>
</organism>
<dbReference type="InterPro" id="IPR037393">
    <property type="entry name" value="Bud22/SRFB1"/>
</dbReference>
<evidence type="ECO:0000259" key="3">
    <source>
        <dbReference type="Pfam" id="PF09073"/>
    </source>
</evidence>